<keyword evidence="10" id="KW-0418">Kinase</keyword>
<evidence type="ECO:0000313" key="17">
    <source>
        <dbReference type="Proteomes" id="UP000007322"/>
    </source>
</evidence>
<dbReference type="EC" id="2.7.1.26" evidence="4"/>
<sequence length="246" mass="26426">MAAPTPNRPAVVGDPSGPEAPYPLQMSGLVISGFGRGSKELGIPTANLPVDDTKTPWISSTPSGVYFGWASLRLPPSHPDYDQQQQQQQEEEEEEEGLNGSVTGKKGPRLRGRNGFTVYPMVMSIGYNPFYKNTVRSAEVHVLHGFSADFYGVEMRLLITGFIRDEKDYGGLDALIADINFDCDVAKRSLAREAWAPSGLDVEVDLPGNGAGDGAGEGVGGAKVLRGTLDCDWLIRPSELVEGKGE</sequence>
<evidence type="ECO:0000256" key="10">
    <source>
        <dbReference type="ARBA" id="ARBA00022777"/>
    </source>
</evidence>
<dbReference type="SMART" id="SM00904">
    <property type="entry name" value="Flavokinase"/>
    <property type="match status" value="1"/>
</dbReference>
<evidence type="ECO:0000256" key="3">
    <source>
        <dbReference type="ARBA" id="ARBA00010108"/>
    </source>
</evidence>
<evidence type="ECO:0000259" key="15">
    <source>
        <dbReference type="SMART" id="SM00904"/>
    </source>
</evidence>
<name>G2QHI9_THET4</name>
<feature type="domain" description="Riboflavin kinase" evidence="15">
    <location>
        <begin position="19"/>
        <end position="191"/>
    </location>
</feature>
<dbReference type="PANTHER" id="PTHR22749:SF6">
    <property type="entry name" value="RIBOFLAVIN KINASE"/>
    <property type="match status" value="1"/>
</dbReference>
<comment type="catalytic activity">
    <reaction evidence="13">
        <text>riboflavin + ATP = FMN + ADP + H(+)</text>
        <dbReference type="Rhea" id="RHEA:14357"/>
        <dbReference type="ChEBI" id="CHEBI:15378"/>
        <dbReference type="ChEBI" id="CHEBI:30616"/>
        <dbReference type="ChEBI" id="CHEBI:57986"/>
        <dbReference type="ChEBI" id="CHEBI:58210"/>
        <dbReference type="ChEBI" id="CHEBI:456216"/>
        <dbReference type="EC" id="2.7.1.26"/>
    </reaction>
</comment>
<dbReference type="STRING" id="573729.G2QHI9"/>
<gene>
    <name evidence="16" type="ORF">MYCTH_53055</name>
</gene>
<dbReference type="HOGENOM" id="CLU_048437_3_2_1"/>
<feature type="region of interest" description="Disordered" evidence="14">
    <location>
        <begin position="1"/>
        <end position="24"/>
    </location>
</feature>
<comment type="pathway">
    <text evidence="2">Cofactor biosynthesis; FMN biosynthesis; FMN from riboflavin (ATP route): step 1/1.</text>
</comment>
<keyword evidence="7" id="KW-0288">FMN</keyword>
<dbReference type="GO" id="GO:0009231">
    <property type="term" value="P:riboflavin biosynthetic process"/>
    <property type="evidence" value="ECO:0007669"/>
    <property type="project" value="InterPro"/>
</dbReference>
<protein>
    <recommendedName>
        <fullName evidence="5">Riboflavin kinase</fullName>
        <ecNumber evidence="4">2.7.1.26</ecNumber>
    </recommendedName>
    <alternativeName>
        <fullName evidence="12">Flavin mononucleotide kinase 1</fullName>
    </alternativeName>
</protein>
<dbReference type="OMA" id="FDCEVAR"/>
<dbReference type="InterPro" id="IPR015865">
    <property type="entry name" value="Riboflavin_kinase_bac/euk"/>
</dbReference>
<evidence type="ECO:0000256" key="11">
    <source>
        <dbReference type="ARBA" id="ARBA00022840"/>
    </source>
</evidence>
<dbReference type="GO" id="GO:0009398">
    <property type="term" value="P:FMN biosynthetic process"/>
    <property type="evidence" value="ECO:0007669"/>
    <property type="project" value="UniProtKB-UniPathway"/>
</dbReference>
<evidence type="ECO:0000256" key="8">
    <source>
        <dbReference type="ARBA" id="ARBA00022679"/>
    </source>
</evidence>
<dbReference type="InterPro" id="IPR023465">
    <property type="entry name" value="Riboflavin_kinase_dom_sf"/>
</dbReference>
<organism evidence="16 17">
    <name type="scientific">Thermothelomyces thermophilus (strain ATCC 42464 / BCRC 31852 / DSM 1799)</name>
    <name type="common">Sporotrichum thermophile</name>
    <dbReference type="NCBI Taxonomy" id="573729"/>
    <lineage>
        <taxon>Eukaryota</taxon>
        <taxon>Fungi</taxon>
        <taxon>Dikarya</taxon>
        <taxon>Ascomycota</taxon>
        <taxon>Pezizomycotina</taxon>
        <taxon>Sordariomycetes</taxon>
        <taxon>Sordariomycetidae</taxon>
        <taxon>Sordariales</taxon>
        <taxon>Chaetomiaceae</taxon>
        <taxon>Thermothelomyces</taxon>
    </lineage>
</organism>
<evidence type="ECO:0000256" key="13">
    <source>
        <dbReference type="ARBA" id="ARBA00047880"/>
    </source>
</evidence>
<dbReference type="UniPathway" id="UPA00276">
    <property type="reaction ID" value="UER00406"/>
</dbReference>
<evidence type="ECO:0000256" key="7">
    <source>
        <dbReference type="ARBA" id="ARBA00022643"/>
    </source>
</evidence>
<dbReference type="PANTHER" id="PTHR22749">
    <property type="entry name" value="RIBOFLAVIN KINASE/FMN ADENYLYLTRANSFERASE"/>
    <property type="match status" value="1"/>
</dbReference>
<dbReference type="Proteomes" id="UP000007322">
    <property type="component" value="Chromosome 4"/>
</dbReference>
<evidence type="ECO:0000256" key="9">
    <source>
        <dbReference type="ARBA" id="ARBA00022741"/>
    </source>
</evidence>
<keyword evidence="17" id="KW-1185">Reference proteome</keyword>
<dbReference type="Pfam" id="PF01687">
    <property type="entry name" value="Flavokinase"/>
    <property type="match status" value="1"/>
</dbReference>
<dbReference type="SUPFAM" id="SSF82114">
    <property type="entry name" value="Riboflavin kinase-like"/>
    <property type="match status" value="1"/>
</dbReference>
<dbReference type="InParanoid" id="G2QHI9"/>
<dbReference type="OrthoDB" id="276388at2759"/>
<dbReference type="GO" id="GO:0005739">
    <property type="term" value="C:mitochondrion"/>
    <property type="evidence" value="ECO:0007669"/>
    <property type="project" value="TreeGrafter"/>
</dbReference>
<dbReference type="RefSeq" id="XP_003664094.1">
    <property type="nucleotide sequence ID" value="XM_003664046.1"/>
</dbReference>
<dbReference type="KEGG" id="mtm:MYCTH_53055"/>
<dbReference type="GO" id="GO:0005524">
    <property type="term" value="F:ATP binding"/>
    <property type="evidence" value="ECO:0007669"/>
    <property type="project" value="UniProtKB-KW"/>
</dbReference>
<evidence type="ECO:0000256" key="6">
    <source>
        <dbReference type="ARBA" id="ARBA00022630"/>
    </source>
</evidence>
<dbReference type="InterPro" id="IPR023468">
    <property type="entry name" value="Riboflavin_kinase"/>
</dbReference>
<keyword evidence="11" id="KW-0067">ATP-binding</keyword>
<dbReference type="GO" id="GO:0008531">
    <property type="term" value="F:riboflavin kinase activity"/>
    <property type="evidence" value="ECO:0007669"/>
    <property type="project" value="UniProtKB-EC"/>
</dbReference>
<reference evidence="16 17" key="1">
    <citation type="journal article" date="2011" name="Nat. Biotechnol.">
        <title>Comparative genomic analysis of the thermophilic biomass-degrading fungi Myceliophthora thermophila and Thielavia terrestris.</title>
        <authorList>
            <person name="Berka R.M."/>
            <person name="Grigoriev I.V."/>
            <person name="Otillar R."/>
            <person name="Salamov A."/>
            <person name="Grimwood J."/>
            <person name="Reid I."/>
            <person name="Ishmael N."/>
            <person name="John T."/>
            <person name="Darmond C."/>
            <person name="Moisan M.-C."/>
            <person name="Henrissat B."/>
            <person name="Coutinho P.M."/>
            <person name="Lombard V."/>
            <person name="Natvig D.O."/>
            <person name="Lindquist E."/>
            <person name="Schmutz J."/>
            <person name="Lucas S."/>
            <person name="Harris P."/>
            <person name="Powlowski J."/>
            <person name="Bellemare A."/>
            <person name="Taylor D."/>
            <person name="Butler G."/>
            <person name="de Vries R.P."/>
            <person name="Allijn I.E."/>
            <person name="van den Brink J."/>
            <person name="Ushinsky S."/>
            <person name="Storms R."/>
            <person name="Powell A.J."/>
            <person name="Paulsen I.T."/>
            <person name="Elbourne L.D.H."/>
            <person name="Baker S.E."/>
            <person name="Magnuson J."/>
            <person name="LaBoissiere S."/>
            <person name="Clutterbuck A.J."/>
            <person name="Martinez D."/>
            <person name="Wogulis M."/>
            <person name="de Leon A.L."/>
            <person name="Rey M.W."/>
            <person name="Tsang A."/>
        </authorList>
    </citation>
    <scope>NUCLEOTIDE SEQUENCE [LARGE SCALE GENOMIC DNA]</scope>
    <source>
        <strain evidence="17">ATCC 42464 / BCRC 31852 / DSM 1799</strain>
    </source>
</reference>
<dbReference type="VEuPathDB" id="FungiDB:MYCTH_53055"/>
<keyword evidence="8" id="KW-0808">Transferase</keyword>
<evidence type="ECO:0000256" key="5">
    <source>
        <dbReference type="ARBA" id="ARBA00017394"/>
    </source>
</evidence>
<evidence type="ECO:0000256" key="14">
    <source>
        <dbReference type="SAM" id="MobiDB-lite"/>
    </source>
</evidence>
<feature type="region of interest" description="Disordered" evidence="14">
    <location>
        <begin position="77"/>
        <end position="109"/>
    </location>
</feature>
<evidence type="ECO:0000256" key="1">
    <source>
        <dbReference type="ARBA" id="ARBA00003572"/>
    </source>
</evidence>
<dbReference type="EMBL" id="CP003005">
    <property type="protein sequence ID" value="AEO58849.1"/>
    <property type="molecule type" value="Genomic_DNA"/>
</dbReference>
<evidence type="ECO:0000313" key="16">
    <source>
        <dbReference type="EMBL" id="AEO58849.1"/>
    </source>
</evidence>
<evidence type="ECO:0000256" key="4">
    <source>
        <dbReference type="ARBA" id="ARBA00012105"/>
    </source>
</evidence>
<comment type="similarity">
    <text evidence="3">Belongs to the flavokinase family.</text>
</comment>
<dbReference type="Gene3D" id="2.40.30.30">
    <property type="entry name" value="Riboflavin kinase-like"/>
    <property type="match status" value="1"/>
</dbReference>
<proteinExistence type="inferred from homology"/>
<dbReference type="AlphaFoldDB" id="G2QHI9"/>
<keyword evidence="9" id="KW-0547">Nucleotide-binding</keyword>
<evidence type="ECO:0000256" key="2">
    <source>
        <dbReference type="ARBA" id="ARBA00005201"/>
    </source>
</evidence>
<keyword evidence="6" id="KW-0285">Flavoprotein</keyword>
<comment type="function">
    <text evidence="1">Catalyzes the phosphorylation of riboflavin (vitamin B2) to form flavin mononucleotide (FMN) coenzyme.</text>
</comment>
<dbReference type="FunCoup" id="G2QHI9">
    <property type="interactions" value="371"/>
</dbReference>
<accession>G2QHI9</accession>
<dbReference type="GeneID" id="11513647"/>
<dbReference type="eggNOG" id="KOG3110">
    <property type="taxonomic scope" value="Eukaryota"/>
</dbReference>
<evidence type="ECO:0000256" key="12">
    <source>
        <dbReference type="ARBA" id="ARBA00029960"/>
    </source>
</evidence>